<gene>
    <name evidence="11" type="ORF">HMPREF1872_01161</name>
</gene>
<dbReference type="PANTHER" id="PTHR21581:SF6">
    <property type="entry name" value="TRAFFICKING PROTEIN PARTICLE COMPLEX SUBUNIT 12"/>
    <property type="match status" value="1"/>
</dbReference>
<keyword evidence="3" id="KW-0378">Hydrolase</keyword>
<evidence type="ECO:0000256" key="6">
    <source>
        <dbReference type="ARBA" id="ARBA00023316"/>
    </source>
</evidence>
<dbReference type="PRINTS" id="PR00725">
    <property type="entry name" value="DADACBPTASE1"/>
</dbReference>
<dbReference type="EMBL" id="LSCV01000042">
    <property type="protein sequence ID" value="KXB39135.1"/>
    <property type="molecule type" value="Genomic_DNA"/>
</dbReference>
<comment type="caution">
    <text evidence="11">The sequence shown here is derived from an EMBL/GenBank/DDBJ whole genome shotgun (WGS) entry which is preliminary data.</text>
</comment>
<feature type="active site" evidence="7">
    <location>
        <position position="153"/>
    </location>
</feature>
<dbReference type="InterPro" id="IPR018044">
    <property type="entry name" value="Peptidase_S11"/>
</dbReference>
<dbReference type="SUPFAM" id="SSF56601">
    <property type="entry name" value="beta-lactamase/transpeptidase-like"/>
    <property type="match status" value="1"/>
</dbReference>
<evidence type="ECO:0000256" key="8">
    <source>
        <dbReference type="PIRSR" id="PIRSR618044-2"/>
    </source>
</evidence>
<keyword evidence="12" id="KW-1185">Reference proteome</keyword>
<dbReference type="PATRIC" id="fig|1497955.3.peg.1132"/>
<feature type="domain" description="Peptidase S11 D-alanyl-D-alanine carboxypeptidase A N-terminal" evidence="10">
    <location>
        <begin position="63"/>
        <end position="299"/>
    </location>
</feature>
<dbReference type="AlphaFoldDB" id="A0A133Y7Q8"/>
<evidence type="ECO:0000256" key="4">
    <source>
        <dbReference type="ARBA" id="ARBA00022960"/>
    </source>
</evidence>
<accession>A0A133Y7Q8</accession>
<evidence type="ECO:0000256" key="5">
    <source>
        <dbReference type="ARBA" id="ARBA00022984"/>
    </source>
</evidence>
<feature type="binding site" evidence="8">
    <location>
        <position position="269"/>
    </location>
    <ligand>
        <name>substrate</name>
    </ligand>
</feature>
<evidence type="ECO:0000259" key="10">
    <source>
        <dbReference type="Pfam" id="PF00768"/>
    </source>
</evidence>
<keyword evidence="11" id="KW-0121">Carboxypeptidase</keyword>
<comment type="similarity">
    <text evidence="1 9">Belongs to the peptidase S11 family.</text>
</comment>
<evidence type="ECO:0000313" key="11">
    <source>
        <dbReference type="EMBL" id="KXB39135.1"/>
    </source>
</evidence>
<keyword evidence="11" id="KW-0645">Protease</keyword>
<evidence type="ECO:0000313" key="12">
    <source>
        <dbReference type="Proteomes" id="UP000070080"/>
    </source>
</evidence>
<reference evidence="12" key="1">
    <citation type="submission" date="2016-01" db="EMBL/GenBank/DDBJ databases">
        <authorList>
            <person name="Mitreva M."/>
            <person name="Pepin K.H."/>
            <person name="Mihindukulasuriya K.A."/>
            <person name="Fulton R."/>
            <person name="Fronick C."/>
            <person name="O'Laughlin M."/>
            <person name="Miner T."/>
            <person name="Herter B."/>
            <person name="Rosa B.A."/>
            <person name="Cordes M."/>
            <person name="Tomlinson C."/>
            <person name="Wollam A."/>
            <person name="Palsikar V.B."/>
            <person name="Mardis E.R."/>
            <person name="Wilson R.K."/>
        </authorList>
    </citation>
    <scope>NUCLEOTIDE SEQUENCE [LARGE SCALE GENOMIC DNA]</scope>
    <source>
        <strain evidence="12">KA00274</strain>
    </source>
</reference>
<dbReference type="GO" id="GO:0009252">
    <property type="term" value="P:peptidoglycan biosynthetic process"/>
    <property type="evidence" value="ECO:0007669"/>
    <property type="project" value="UniProtKB-KW"/>
</dbReference>
<dbReference type="InterPro" id="IPR001967">
    <property type="entry name" value="Peptidase_S11_N"/>
</dbReference>
<dbReference type="Pfam" id="PF00768">
    <property type="entry name" value="Peptidase_S11"/>
    <property type="match status" value="1"/>
</dbReference>
<evidence type="ECO:0000256" key="3">
    <source>
        <dbReference type="ARBA" id="ARBA00022801"/>
    </source>
</evidence>
<dbReference type="InterPro" id="IPR012338">
    <property type="entry name" value="Beta-lactam/transpept-like"/>
</dbReference>
<keyword evidence="6" id="KW-0961">Cell wall biogenesis/degradation</keyword>
<dbReference type="GO" id="GO:0009002">
    <property type="term" value="F:serine-type D-Ala-D-Ala carboxypeptidase activity"/>
    <property type="evidence" value="ECO:0007669"/>
    <property type="project" value="InterPro"/>
</dbReference>
<protein>
    <submittedName>
        <fullName evidence="11">Serine-type D-Ala-D-Ala carboxypeptidase</fullName>
    </submittedName>
</protein>
<dbReference type="GO" id="GO:0071555">
    <property type="term" value="P:cell wall organization"/>
    <property type="evidence" value="ECO:0007669"/>
    <property type="project" value="UniProtKB-KW"/>
</dbReference>
<evidence type="ECO:0000256" key="7">
    <source>
        <dbReference type="PIRSR" id="PIRSR618044-1"/>
    </source>
</evidence>
<dbReference type="PANTHER" id="PTHR21581">
    <property type="entry name" value="D-ALANYL-D-ALANINE CARBOXYPEPTIDASE"/>
    <property type="match status" value="1"/>
</dbReference>
<keyword evidence="5" id="KW-0573">Peptidoglycan synthesis</keyword>
<evidence type="ECO:0000256" key="2">
    <source>
        <dbReference type="ARBA" id="ARBA00022729"/>
    </source>
</evidence>
<name>A0A133Y7Q8_9FIRM</name>
<proteinExistence type="inferred from homology"/>
<keyword evidence="4" id="KW-0133">Cell shape</keyword>
<organism evidence="11 12">
    <name type="scientific">Amygdalobacter nucleatus</name>
    <dbReference type="NCBI Taxonomy" id="3029274"/>
    <lineage>
        <taxon>Bacteria</taxon>
        <taxon>Bacillati</taxon>
        <taxon>Bacillota</taxon>
        <taxon>Clostridia</taxon>
        <taxon>Eubacteriales</taxon>
        <taxon>Oscillospiraceae</taxon>
        <taxon>Amygdalobacter</taxon>
    </lineage>
</organism>
<sequence>MIALLLIHALARHGEELAEKIIPSYSFAIEQTEPTKDKQTLALEKLKIESAQAPLNLAGADLQFNSQNILVLDLSDSKILFSKAGLEQAYPASLVKMMTSILAYENIKDLDAPLTMSEDMYHEFYRIDASMAGYLPHEKTSARELLYGLFLASGAECSTQLALTVDPDLNSFVAKMNAKAKEIGMYQTNFTNVTGLHDPKQVTSAYDMAKCLAYIAKYPALREIMLAKSHIAPKTEQHPKGFEYNNLVFKRFELIPNRWEFMWDILGGKTGYTDEAKQTMATLIAYQGKEYVIVTLNASFTKGMKANPLALDIVNIMDELLQKAA</sequence>
<feature type="active site" description="Acyl-ester intermediate" evidence="7">
    <location>
        <position position="93"/>
    </location>
</feature>
<evidence type="ECO:0000256" key="1">
    <source>
        <dbReference type="ARBA" id="ARBA00007164"/>
    </source>
</evidence>
<dbReference type="GO" id="GO:0006508">
    <property type="term" value="P:proteolysis"/>
    <property type="evidence" value="ECO:0007669"/>
    <property type="project" value="InterPro"/>
</dbReference>
<dbReference type="GO" id="GO:0008360">
    <property type="term" value="P:regulation of cell shape"/>
    <property type="evidence" value="ECO:0007669"/>
    <property type="project" value="UniProtKB-KW"/>
</dbReference>
<dbReference type="Proteomes" id="UP000070080">
    <property type="component" value="Unassembled WGS sequence"/>
</dbReference>
<dbReference type="Gene3D" id="3.40.710.10">
    <property type="entry name" value="DD-peptidase/beta-lactamase superfamily"/>
    <property type="match status" value="1"/>
</dbReference>
<dbReference type="STRING" id="1497955.HMPREF1872_01161"/>
<keyword evidence="2" id="KW-0732">Signal</keyword>
<feature type="active site" description="Proton acceptor" evidence="7">
    <location>
        <position position="96"/>
    </location>
</feature>
<evidence type="ECO:0000256" key="9">
    <source>
        <dbReference type="RuleBase" id="RU004016"/>
    </source>
</evidence>